<feature type="non-terminal residue" evidence="2">
    <location>
        <position position="1"/>
    </location>
</feature>
<organism evidence="2 3">
    <name type="scientific">Populus deltoides</name>
    <name type="common">Eastern poplar</name>
    <name type="synonym">Eastern cottonwood</name>
    <dbReference type="NCBI Taxonomy" id="3696"/>
    <lineage>
        <taxon>Eukaryota</taxon>
        <taxon>Viridiplantae</taxon>
        <taxon>Streptophyta</taxon>
        <taxon>Embryophyta</taxon>
        <taxon>Tracheophyta</taxon>
        <taxon>Spermatophyta</taxon>
        <taxon>Magnoliopsida</taxon>
        <taxon>eudicotyledons</taxon>
        <taxon>Gunneridae</taxon>
        <taxon>Pentapetalae</taxon>
        <taxon>rosids</taxon>
        <taxon>fabids</taxon>
        <taxon>Malpighiales</taxon>
        <taxon>Salicaceae</taxon>
        <taxon>Saliceae</taxon>
        <taxon>Populus</taxon>
    </lineage>
</organism>
<reference evidence="2" key="1">
    <citation type="journal article" date="2021" name="J. Hered.">
        <title>Genome Assembly of Salicaceae Populus deltoides (Eastern Cottonwood) I-69 Based on Nanopore Sequencing and Hi-C Technologies.</title>
        <authorList>
            <person name="Bai S."/>
            <person name="Wu H."/>
            <person name="Zhang J."/>
            <person name="Pan Z."/>
            <person name="Zhao W."/>
            <person name="Li Z."/>
            <person name="Tong C."/>
        </authorList>
    </citation>
    <scope>NUCLEOTIDE SEQUENCE</scope>
    <source>
        <tissue evidence="2">Leaf</tissue>
    </source>
</reference>
<name>A0A8T2XHA0_POPDE</name>
<evidence type="ECO:0000259" key="1">
    <source>
        <dbReference type="Pfam" id="PF13456"/>
    </source>
</evidence>
<dbReference type="Proteomes" id="UP000807159">
    <property type="component" value="Chromosome 12"/>
</dbReference>
<dbReference type="GO" id="GO:0004523">
    <property type="term" value="F:RNA-DNA hybrid ribonuclease activity"/>
    <property type="evidence" value="ECO:0007669"/>
    <property type="project" value="InterPro"/>
</dbReference>
<accession>A0A8T2XHA0</accession>
<feature type="domain" description="RNase H type-1" evidence="1">
    <location>
        <begin position="23"/>
        <end position="72"/>
    </location>
</feature>
<proteinExistence type="predicted"/>
<keyword evidence="3" id="KW-1185">Reference proteome</keyword>
<dbReference type="InterPro" id="IPR002156">
    <property type="entry name" value="RNaseH_domain"/>
</dbReference>
<dbReference type="EMBL" id="JACEGQ020000012">
    <property type="protein sequence ID" value="KAH8492508.1"/>
    <property type="molecule type" value="Genomic_DNA"/>
</dbReference>
<protein>
    <recommendedName>
        <fullName evidence="1">RNase H type-1 domain-containing protein</fullName>
    </recommendedName>
</protein>
<evidence type="ECO:0000313" key="3">
    <source>
        <dbReference type="Proteomes" id="UP000807159"/>
    </source>
</evidence>
<dbReference type="GO" id="GO:0003676">
    <property type="term" value="F:nucleic acid binding"/>
    <property type="evidence" value="ECO:0007669"/>
    <property type="project" value="InterPro"/>
</dbReference>
<comment type="caution">
    <text evidence="2">The sequence shown here is derived from an EMBL/GenBank/DDBJ whole genome shotgun (WGS) entry which is preliminary data.</text>
</comment>
<evidence type="ECO:0000313" key="2">
    <source>
        <dbReference type="EMBL" id="KAH8492508.1"/>
    </source>
</evidence>
<dbReference type="AlphaFoldDB" id="A0A8T2XHA0"/>
<gene>
    <name evidence="2" type="ORF">H0E87_021900</name>
</gene>
<sequence length="74" mass="8441">VVWIRDFSFHTGLCSDQLWGIDLIGLEMAWCAGYRRVQLEVDSKLAVDILLQQNSLRGDYAHLISAVQAMLRHP</sequence>
<dbReference type="Pfam" id="PF13456">
    <property type="entry name" value="RVT_3"/>
    <property type="match status" value="1"/>
</dbReference>